<keyword evidence="5 6" id="KW-0206">Cytoskeleton</keyword>
<dbReference type="GO" id="GO:0000278">
    <property type="term" value="P:mitotic cell cycle"/>
    <property type="evidence" value="ECO:0007669"/>
    <property type="project" value="TreeGrafter"/>
</dbReference>
<evidence type="ECO:0000256" key="3">
    <source>
        <dbReference type="ARBA" id="ARBA00022490"/>
    </source>
</evidence>
<dbReference type="GO" id="GO:0000930">
    <property type="term" value="C:gamma-tubulin complex"/>
    <property type="evidence" value="ECO:0007669"/>
    <property type="project" value="TreeGrafter"/>
</dbReference>
<feature type="domain" description="Gamma tubulin complex component C-terminal" evidence="7">
    <location>
        <begin position="342"/>
        <end position="649"/>
    </location>
</feature>
<dbReference type="GO" id="GO:0005874">
    <property type="term" value="C:microtubule"/>
    <property type="evidence" value="ECO:0007669"/>
    <property type="project" value="UniProtKB-KW"/>
</dbReference>
<gene>
    <name evidence="9" type="ORF">OSTQU699_LOCUS3139</name>
</gene>
<dbReference type="PANTHER" id="PTHR19302:SF27">
    <property type="entry name" value="GAMMA-TUBULIN COMPLEX COMPONENT 4"/>
    <property type="match status" value="1"/>
</dbReference>
<evidence type="ECO:0000256" key="5">
    <source>
        <dbReference type="ARBA" id="ARBA00023212"/>
    </source>
</evidence>
<evidence type="ECO:0000256" key="4">
    <source>
        <dbReference type="ARBA" id="ARBA00022701"/>
    </source>
</evidence>
<evidence type="ECO:0000313" key="10">
    <source>
        <dbReference type="Proteomes" id="UP000708148"/>
    </source>
</evidence>
<comment type="function">
    <text evidence="6">Component of the gamma-tubulin ring complex (gTuRC) which mediates microtubule nucleation.</text>
</comment>
<dbReference type="AlphaFoldDB" id="A0A8S1IRM9"/>
<dbReference type="GO" id="GO:0051321">
    <property type="term" value="P:meiotic cell cycle"/>
    <property type="evidence" value="ECO:0007669"/>
    <property type="project" value="TreeGrafter"/>
</dbReference>
<comment type="similarity">
    <text evidence="2 6">Belongs to the TUBGCP family.</text>
</comment>
<feature type="domain" description="Gamma tubulin complex component protein N-terminal" evidence="8">
    <location>
        <begin position="17"/>
        <end position="337"/>
    </location>
</feature>
<comment type="subcellular location">
    <subcellularLocation>
        <location evidence="1 6">Cytoplasm</location>
        <location evidence="1 6">Cytoskeleton</location>
        <location evidence="1 6">Microtubule organizing center</location>
    </subcellularLocation>
</comment>
<evidence type="ECO:0000256" key="6">
    <source>
        <dbReference type="RuleBase" id="RU363050"/>
    </source>
</evidence>
<organism evidence="9 10">
    <name type="scientific">Ostreobium quekettii</name>
    <dbReference type="NCBI Taxonomy" id="121088"/>
    <lineage>
        <taxon>Eukaryota</taxon>
        <taxon>Viridiplantae</taxon>
        <taxon>Chlorophyta</taxon>
        <taxon>core chlorophytes</taxon>
        <taxon>Ulvophyceae</taxon>
        <taxon>TCBD clade</taxon>
        <taxon>Bryopsidales</taxon>
        <taxon>Ostreobineae</taxon>
        <taxon>Ostreobiaceae</taxon>
        <taxon>Ostreobium</taxon>
    </lineage>
</organism>
<dbReference type="GO" id="GO:0043015">
    <property type="term" value="F:gamma-tubulin binding"/>
    <property type="evidence" value="ECO:0007669"/>
    <property type="project" value="InterPro"/>
</dbReference>
<evidence type="ECO:0000256" key="1">
    <source>
        <dbReference type="ARBA" id="ARBA00004267"/>
    </source>
</evidence>
<evidence type="ECO:0000259" key="7">
    <source>
        <dbReference type="Pfam" id="PF04130"/>
    </source>
</evidence>
<dbReference type="EMBL" id="CAJHUC010000710">
    <property type="protein sequence ID" value="CAD7697778.1"/>
    <property type="molecule type" value="Genomic_DNA"/>
</dbReference>
<dbReference type="OrthoDB" id="78652at2759"/>
<dbReference type="GO" id="GO:0031122">
    <property type="term" value="P:cytoplasmic microtubule organization"/>
    <property type="evidence" value="ECO:0007669"/>
    <property type="project" value="TreeGrafter"/>
</dbReference>
<reference evidence="9" key="1">
    <citation type="submission" date="2020-12" db="EMBL/GenBank/DDBJ databases">
        <authorList>
            <person name="Iha C."/>
        </authorList>
    </citation>
    <scope>NUCLEOTIDE SEQUENCE</scope>
</reference>
<dbReference type="InterPro" id="IPR042241">
    <property type="entry name" value="GCP_C_sf"/>
</dbReference>
<comment type="caution">
    <text evidence="9">The sequence shown here is derived from an EMBL/GenBank/DDBJ whole genome shotgun (WGS) entry which is preliminary data.</text>
</comment>
<dbReference type="InterPro" id="IPR041470">
    <property type="entry name" value="GCP_N"/>
</dbReference>
<keyword evidence="3 6" id="KW-0963">Cytoplasm</keyword>
<dbReference type="Pfam" id="PF04130">
    <property type="entry name" value="GCP_C_terminal"/>
    <property type="match status" value="1"/>
</dbReference>
<dbReference type="GO" id="GO:0007020">
    <property type="term" value="P:microtubule nucleation"/>
    <property type="evidence" value="ECO:0007669"/>
    <property type="project" value="InterPro"/>
</dbReference>
<dbReference type="GO" id="GO:0000922">
    <property type="term" value="C:spindle pole"/>
    <property type="evidence" value="ECO:0007669"/>
    <property type="project" value="InterPro"/>
</dbReference>
<dbReference type="GO" id="GO:0051225">
    <property type="term" value="P:spindle assembly"/>
    <property type="evidence" value="ECO:0007669"/>
    <property type="project" value="TreeGrafter"/>
</dbReference>
<evidence type="ECO:0000313" key="9">
    <source>
        <dbReference type="EMBL" id="CAD7697778.1"/>
    </source>
</evidence>
<dbReference type="PANTHER" id="PTHR19302">
    <property type="entry name" value="GAMMA TUBULIN COMPLEX PROTEIN"/>
    <property type="match status" value="1"/>
</dbReference>
<protein>
    <recommendedName>
        <fullName evidence="6">Gamma-tubulin complex component</fullName>
    </recommendedName>
</protein>
<dbReference type="Gene3D" id="1.20.120.1900">
    <property type="entry name" value="Gamma-tubulin complex, C-terminal domain"/>
    <property type="match status" value="1"/>
</dbReference>
<dbReference type="Proteomes" id="UP000708148">
    <property type="component" value="Unassembled WGS sequence"/>
</dbReference>
<evidence type="ECO:0000256" key="2">
    <source>
        <dbReference type="ARBA" id="ARBA00010337"/>
    </source>
</evidence>
<proteinExistence type="inferred from homology"/>
<accession>A0A8S1IRM9</accession>
<keyword evidence="10" id="KW-1185">Reference proteome</keyword>
<dbReference type="GO" id="GO:0051011">
    <property type="term" value="F:microtubule minus-end binding"/>
    <property type="evidence" value="ECO:0007669"/>
    <property type="project" value="TreeGrafter"/>
</dbReference>
<evidence type="ECO:0000259" key="8">
    <source>
        <dbReference type="Pfam" id="PF17681"/>
    </source>
</evidence>
<sequence length="675" mass="76450">MTAGKASEGGLSYSNLLQELLLALLGHAGDVFVDKATNRGVFNLSDPDAPSFQLSDDISSVARPDRELLNDLVKLGFHYRALDVFVEKEGVPSPSSVGGGMYRRALAAGVSELLAVYKAAILQIQQHLMTEATPVIPAIRHFLIDFEALLPHLHRLVHHVERDGINGSQLLGLLHSSSRCGLPTLQSCLQRLLWHCNQVLYKQLSGWIVHGLLLDRSREFFIHEVSDPNGALLGDQDGEGELDEWHKGFEVQLTALPPYISLTTAESVKFIGQAVRLLRQPSGNFQGQELMPYRDTLAFAEALRKLQEQPVFNRVALERVVEAVRTKVASHLWHLVVVKAELPSHLQALKDYFLMAKGEFYHNFLVEGSRVMNLPPREATAEADINVPFQQSALKSTAQHDKFFQLIRLQWRKDDIQVVLGPKRFLQVPRYDEYWDNMYLSYKVGWPLGLIITPAVLARYNGMFQYLLRLKRVQLGLEEAWQSMCSRNWRGDTRSGGVSSSRLPLWQLRQHMAHFITNLQIYIQVDVIESNYAQLQQRIADAQDFMEAERAHNRYLSTLIFQSFLSTVSISRLLQQVFRACHSLCTMVRLDDGSPTCDAADWRKVERLGREFNASVGSFYSLLQSDRLQEQSKAPSLRRFFLRLNFNDYVARTSLESYRQEIASAGGEGSARGKG</sequence>
<name>A0A8S1IRM9_9CHLO</name>
<dbReference type="Pfam" id="PF17681">
    <property type="entry name" value="GCP_N_terminal"/>
    <property type="match status" value="1"/>
</dbReference>
<keyword evidence="4 6" id="KW-0493">Microtubule</keyword>
<dbReference type="InterPro" id="IPR007259">
    <property type="entry name" value="GCP"/>
</dbReference>
<dbReference type="InterPro" id="IPR040457">
    <property type="entry name" value="GCP_C"/>
</dbReference>